<dbReference type="AlphaFoldDB" id="A0A645I3S1"/>
<feature type="domain" description="YdbS-like PH" evidence="2">
    <location>
        <begin position="20"/>
        <end position="92"/>
    </location>
</feature>
<sequence length="126" mass="13714">MAASGALLGVVVLVRPLLRWATSSITLTTQRIIVRNGIVRHVEHQIPLNRIVDVATSRAAADLGFGSGTLLLTTVGGQQLRLAHLPQIKAMRQAVSELATEAQPELWTGPDPWTQTRVLEGPDQWH</sequence>
<dbReference type="InterPro" id="IPR005182">
    <property type="entry name" value="YdbS-like_PH"/>
</dbReference>
<organism evidence="3">
    <name type="scientific">bioreactor metagenome</name>
    <dbReference type="NCBI Taxonomy" id="1076179"/>
    <lineage>
        <taxon>unclassified sequences</taxon>
        <taxon>metagenomes</taxon>
        <taxon>ecological metagenomes</taxon>
    </lineage>
</organism>
<feature type="region of interest" description="Disordered" evidence="1">
    <location>
        <begin position="106"/>
        <end position="126"/>
    </location>
</feature>
<evidence type="ECO:0000313" key="3">
    <source>
        <dbReference type="EMBL" id="MPN42123.1"/>
    </source>
</evidence>
<dbReference type="Pfam" id="PF03703">
    <property type="entry name" value="bPH_2"/>
    <property type="match status" value="1"/>
</dbReference>
<dbReference type="EMBL" id="VSSQ01099635">
    <property type="protein sequence ID" value="MPN42123.1"/>
    <property type="molecule type" value="Genomic_DNA"/>
</dbReference>
<reference evidence="3" key="1">
    <citation type="submission" date="2019-08" db="EMBL/GenBank/DDBJ databases">
        <authorList>
            <person name="Kucharzyk K."/>
            <person name="Murdoch R.W."/>
            <person name="Higgins S."/>
            <person name="Loffler F."/>
        </authorList>
    </citation>
    <scope>NUCLEOTIDE SEQUENCE</scope>
</reference>
<proteinExistence type="predicted"/>
<evidence type="ECO:0000256" key="1">
    <source>
        <dbReference type="SAM" id="MobiDB-lite"/>
    </source>
</evidence>
<name>A0A645I3S1_9ZZZZ</name>
<gene>
    <name evidence="3" type="ORF">SDC9_189679</name>
</gene>
<evidence type="ECO:0000259" key="2">
    <source>
        <dbReference type="Pfam" id="PF03703"/>
    </source>
</evidence>
<protein>
    <recommendedName>
        <fullName evidence="2">YdbS-like PH domain-containing protein</fullName>
    </recommendedName>
</protein>
<accession>A0A645I3S1</accession>
<comment type="caution">
    <text evidence="3">The sequence shown here is derived from an EMBL/GenBank/DDBJ whole genome shotgun (WGS) entry which is preliminary data.</text>
</comment>